<gene>
    <name evidence="1" type="ORF">METZ01_LOCUS212518</name>
</gene>
<proteinExistence type="predicted"/>
<accession>A0A382FBH7</accession>
<protein>
    <submittedName>
        <fullName evidence="1">Uncharacterized protein</fullName>
    </submittedName>
</protein>
<dbReference type="EMBL" id="UINC01048743">
    <property type="protein sequence ID" value="SVB59664.1"/>
    <property type="molecule type" value="Genomic_DNA"/>
</dbReference>
<sequence length="47" mass="5436">MAESLKLCNHGILHKKTEYIYQCLYCKEEFETDIAIPPFNQNGSITT</sequence>
<name>A0A382FBH7_9ZZZZ</name>
<evidence type="ECO:0000313" key="1">
    <source>
        <dbReference type="EMBL" id="SVB59664.1"/>
    </source>
</evidence>
<reference evidence="1" key="1">
    <citation type="submission" date="2018-05" db="EMBL/GenBank/DDBJ databases">
        <authorList>
            <person name="Lanie J.A."/>
            <person name="Ng W.-L."/>
            <person name="Kazmierczak K.M."/>
            <person name="Andrzejewski T.M."/>
            <person name="Davidsen T.M."/>
            <person name="Wayne K.J."/>
            <person name="Tettelin H."/>
            <person name="Glass J.I."/>
            <person name="Rusch D."/>
            <person name="Podicherti R."/>
            <person name="Tsui H.-C.T."/>
            <person name="Winkler M.E."/>
        </authorList>
    </citation>
    <scope>NUCLEOTIDE SEQUENCE</scope>
</reference>
<organism evidence="1">
    <name type="scientific">marine metagenome</name>
    <dbReference type="NCBI Taxonomy" id="408172"/>
    <lineage>
        <taxon>unclassified sequences</taxon>
        <taxon>metagenomes</taxon>
        <taxon>ecological metagenomes</taxon>
    </lineage>
</organism>
<dbReference type="AlphaFoldDB" id="A0A382FBH7"/>